<name>A0A7Y9FK41_9SPHN</name>
<reference evidence="1 2" key="2">
    <citation type="submission" date="2020-08" db="EMBL/GenBank/DDBJ databases">
        <title>The Agave Microbiome: Exploring the role of microbial communities in plant adaptations to desert environments.</title>
        <authorList>
            <person name="Partida-Martinez L.P."/>
        </authorList>
    </citation>
    <scope>NUCLEOTIDE SEQUENCE [LARGE SCALE GENOMIC DNA]</scope>
    <source>
        <strain evidence="1 2">AS2.3</strain>
    </source>
</reference>
<dbReference type="EMBL" id="JACCBY010000001">
    <property type="protein sequence ID" value="NYD88778.1"/>
    <property type="molecule type" value="Genomic_DNA"/>
</dbReference>
<evidence type="ECO:0000313" key="1">
    <source>
        <dbReference type="EMBL" id="NYD88778.1"/>
    </source>
</evidence>
<sequence length="60" mass="6446">MINFRLREIRARRAPVATPSDAARVLAAHGAEQRAKRSTATDTLRAFVAAGGVSKLGWKA</sequence>
<reference evidence="1 2" key="1">
    <citation type="submission" date="2020-07" db="EMBL/GenBank/DDBJ databases">
        <authorList>
            <person name="Partida-Martinez L."/>
            <person name="Huntemann M."/>
            <person name="Clum A."/>
            <person name="Wang J."/>
            <person name="Palaniappan K."/>
            <person name="Ritter S."/>
            <person name="Chen I.-M."/>
            <person name="Stamatis D."/>
            <person name="Reddy T."/>
            <person name="O'Malley R."/>
            <person name="Daum C."/>
            <person name="Shapiro N."/>
            <person name="Ivanova N."/>
            <person name="Kyrpides N."/>
            <person name="Woyke T."/>
        </authorList>
    </citation>
    <scope>NUCLEOTIDE SEQUENCE [LARGE SCALE GENOMIC DNA]</scope>
    <source>
        <strain evidence="1 2">AS2.3</strain>
    </source>
</reference>
<proteinExistence type="predicted"/>
<dbReference type="AlphaFoldDB" id="A0A7Y9FK41"/>
<keyword evidence="2" id="KW-1185">Reference proteome</keyword>
<comment type="caution">
    <text evidence="1">The sequence shown here is derived from an EMBL/GenBank/DDBJ whole genome shotgun (WGS) entry which is preliminary data.</text>
</comment>
<evidence type="ECO:0000313" key="2">
    <source>
        <dbReference type="Proteomes" id="UP000517753"/>
    </source>
</evidence>
<dbReference type="Proteomes" id="UP000517753">
    <property type="component" value="Unassembled WGS sequence"/>
</dbReference>
<accession>A0A7Y9FK41</accession>
<protein>
    <submittedName>
        <fullName evidence="1">Uncharacterized protein</fullName>
    </submittedName>
</protein>
<gene>
    <name evidence="1" type="ORF">HD841_000547</name>
</gene>
<organism evidence="1 2">
    <name type="scientific">Sphingomonas melonis</name>
    <dbReference type="NCBI Taxonomy" id="152682"/>
    <lineage>
        <taxon>Bacteria</taxon>
        <taxon>Pseudomonadati</taxon>
        <taxon>Pseudomonadota</taxon>
        <taxon>Alphaproteobacteria</taxon>
        <taxon>Sphingomonadales</taxon>
        <taxon>Sphingomonadaceae</taxon>
        <taxon>Sphingomonas</taxon>
    </lineage>
</organism>